<protein>
    <submittedName>
        <fullName evidence="1">Uncharacterized protein</fullName>
    </submittedName>
</protein>
<dbReference type="AlphaFoldDB" id="A0A0E9PA05"/>
<accession>A0A0E9PA05</accession>
<organism evidence="1">
    <name type="scientific">Anguilla anguilla</name>
    <name type="common">European freshwater eel</name>
    <name type="synonym">Muraena anguilla</name>
    <dbReference type="NCBI Taxonomy" id="7936"/>
    <lineage>
        <taxon>Eukaryota</taxon>
        <taxon>Metazoa</taxon>
        <taxon>Chordata</taxon>
        <taxon>Craniata</taxon>
        <taxon>Vertebrata</taxon>
        <taxon>Euteleostomi</taxon>
        <taxon>Actinopterygii</taxon>
        <taxon>Neopterygii</taxon>
        <taxon>Teleostei</taxon>
        <taxon>Anguilliformes</taxon>
        <taxon>Anguillidae</taxon>
        <taxon>Anguilla</taxon>
    </lineage>
</organism>
<reference evidence="1" key="1">
    <citation type="submission" date="2014-11" db="EMBL/GenBank/DDBJ databases">
        <authorList>
            <person name="Amaro Gonzalez C."/>
        </authorList>
    </citation>
    <scope>NUCLEOTIDE SEQUENCE</scope>
</reference>
<name>A0A0E9PA05_ANGAN</name>
<evidence type="ECO:0000313" key="1">
    <source>
        <dbReference type="EMBL" id="JAH00885.1"/>
    </source>
</evidence>
<dbReference type="EMBL" id="GBXM01107692">
    <property type="protein sequence ID" value="JAH00885.1"/>
    <property type="molecule type" value="Transcribed_RNA"/>
</dbReference>
<reference evidence="1" key="2">
    <citation type="journal article" date="2015" name="Fish Shellfish Immunol.">
        <title>Early steps in the European eel (Anguilla anguilla)-Vibrio vulnificus interaction in the gills: Role of the RtxA13 toxin.</title>
        <authorList>
            <person name="Callol A."/>
            <person name="Pajuelo D."/>
            <person name="Ebbesson L."/>
            <person name="Teles M."/>
            <person name="MacKenzie S."/>
            <person name="Amaro C."/>
        </authorList>
    </citation>
    <scope>NUCLEOTIDE SEQUENCE</scope>
</reference>
<sequence>MPNCWLDNMCPPLILTALSLKICIYFL</sequence>
<proteinExistence type="predicted"/>